<dbReference type="Gene3D" id="2.60.120.10">
    <property type="entry name" value="Jelly Rolls"/>
    <property type="match status" value="1"/>
</dbReference>
<name>A0A3M0GBI3_9ACTN</name>
<dbReference type="InterPro" id="IPR001387">
    <property type="entry name" value="Cro/C1-type_HTH"/>
</dbReference>
<dbReference type="InterPro" id="IPR014710">
    <property type="entry name" value="RmlC-like_jellyroll"/>
</dbReference>
<protein>
    <submittedName>
        <fullName evidence="3">Cupin domain-containing protein</fullName>
    </submittedName>
</protein>
<organism evidence="3 4">
    <name type="scientific">Tessaracoccus antarcticus</name>
    <dbReference type="NCBI Taxonomy" id="2479848"/>
    <lineage>
        <taxon>Bacteria</taxon>
        <taxon>Bacillati</taxon>
        <taxon>Actinomycetota</taxon>
        <taxon>Actinomycetes</taxon>
        <taxon>Propionibacteriales</taxon>
        <taxon>Propionibacteriaceae</taxon>
        <taxon>Tessaracoccus</taxon>
    </lineage>
</organism>
<dbReference type="SUPFAM" id="SSF51182">
    <property type="entry name" value="RmlC-like cupins"/>
    <property type="match status" value="1"/>
</dbReference>
<keyword evidence="1" id="KW-0238">DNA-binding</keyword>
<feature type="domain" description="HTH cro/C1-type" evidence="2">
    <location>
        <begin position="21"/>
        <end position="75"/>
    </location>
</feature>
<proteinExistence type="predicted"/>
<dbReference type="InterPro" id="IPR050807">
    <property type="entry name" value="TransReg_Diox_bact_type"/>
</dbReference>
<reference evidence="3 4" key="1">
    <citation type="submission" date="2018-10" db="EMBL/GenBank/DDBJ databases">
        <title>Tessaracoccus antarcticuss sp. nov., isolated from sediment.</title>
        <authorList>
            <person name="Zhou L.Y."/>
            <person name="Du Z.J."/>
        </authorList>
    </citation>
    <scope>NUCLEOTIDE SEQUENCE [LARGE SCALE GENOMIC DNA]</scope>
    <source>
        <strain evidence="3 4">JDX10</strain>
    </source>
</reference>
<dbReference type="PROSITE" id="PS50943">
    <property type="entry name" value="HTH_CROC1"/>
    <property type="match status" value="1"/>
</dbReference>
<evidence type="ECO:0000259" key="2">
    <source>
        <dbReference type="PROSITE" id="PS50943"/>
    </source>
</evidence>
<dbReference type="InterPro" id="IPR010982">
    <property type="entry name" value="Lambda_DNA-bd_dom_sf"/>
</dbReference>
<dbReference type="EMBL" id="REFW01000001">
    <property type="protein sequence ID" value="RMB62401.1"/>
    <property type="molecule type" value="Genomic_DNA"/>
</dbReference>
<dbReference type="CDD" id="cd00093">
    <property type="entry name" value="HTH_XRE"/>
    <property type="match status" value="1"/>
</dbReference>
<dbReference type="CDD" id="cd02209">
    <property type="entry name" value="cupin_XRE_C"/>
    <property type="match status" value="1"/>
</dbReference>
<sequence>MRDSEAPAAVDETLDAVGGHLRNLRHARAMTLEDLARSTGISQSTLSRVESGTRRPSLQILLQLAQIYQLTLDEVVGAPTTGDPRIHTRPSVRYGMTWLPLTRRPGGIQAYKLILPVQPDVTRPEQRSHEGYEWMYVLSGRLRLLLGDHDLTLTPGEVAEFDTRTPHAFTNSSNVPTELLMLIGPQGERAHIKAHPRQEARSSKS</sequence>
<dbReference type="InterPro" id="IPR011051">
    <property type="entry name" value="RmlC_Cupin_sf"/>
</dbReference>
<comment type="caution">
    <text evidence="3">The sequence shown here is derived from an EMBL/GenBank/DDBJ whole genome shotgun (WGS) entry which is preliminary data.</text>
</comment>
<evidence type="ECO:0000313" key="4">
    <source>
        <dbReference type="Proteomes" id="UP000275256"/>
    </source>
</evidence>
<keyword evidence="4" id="KW-1185">Reference proteome</keyword>
<dbReference type="SMART" id="SM00530">
    <property type="entry name" value="HTH_XRE"/>
    <property type="match status" value="1"/>
</dbReference>
<dbReference type="SUPFAM" id="SSF47413">
    <property type="entry name" value="lambda repressor-like DNA-binding domains"/>
    <property type="match status" value="1"/>
</dbReference>
<dbReference type="Proteomes" id="UP000275256">
    <property type="component" value="Unassembled WGS sequence"/>
</dbReference>
<dbReference type="GO" id="GO:0005829">
    <property type="term" value="C:cytosol"/>
    <property type="evidence" value="ECO:0007669"/>
    <property type="project" value="TreeGrafter"/>
</dbReference>
<dbReference type="GO" id="GO:0003677">
    <property type="term" value="F:DNA binding"/>
    <property type="evidence" value="ECO:0007669"/>
    <property type="project" value="UniProtKB-KW"/>
</dbReference>
<evidence type="ECO:0000313" key="3">
    <source>
        <dbReference type="EMBL" id="RMB62401.1"/>
    </source>
</evidence>
<dbReference type="RefSeq" id="WP_121900951.1">
    <property type="nucleotide sequence ID" value="NZ_REFW01000001.1"/>
</dbReference>
<accession>A0A3M0GBI3</accession>
<dbReference type="OrthoDB" id="513181at2"/>
<dbReference type="GO" id="GO:0003700">
    <property type="term" value="F:DNA-binding transcription factor activity"/>
    <property type="evidence" value="ECO:0007669"/>
    <property type="project" value="TreeGrafter"/>
</dbReference>
<dbReference type="Gene3D" id="1.10.260.40">
    <property type="entry name" value="lambda repressor-like DNA-binding domains"/>
    <property type="match status" value="1"/>
</dbReference>
<dbReference type="AlphaFoldDB" id="A0A3M0GBI3"/>
<dbReference type="Pfam" id="PF13560">
    <property type="entry name" value="HTH_31"/>
    <property type="match status" value="1"/>
</dbReference>
<dbReference type="PANTHER" id="PTHR46797">
    <property type="entry name" value="HTH-TYPE TRANSCRIPTIONAL REGULATOR"/>
    <property type="match status" value="1"/>
</dbReference>
<evidence type="ECO:0000256" key="1">
    <source>
        <dbReference type="ARBA" id="ARBA00023125"/>
    </source>
</evidence>
<dbReference type="Pfam" id="PF07883">
    <property type="entry name" value="Cupin_2"/>
    <property type="match status" value="1"/>
</dbReference>
<gene>
    <name evidence="3" type="ORF">EAX62_02040</name>
</gene>
<dbReference type="PANTHER" id="PTHR46797:SF1">
    <property type="entry name" value="METHYLPHOSPHONATE SYNTHASE"/>
    <property type="match status" value="1"/>
</dbReference>
<dbReference type="InterPro" id="IPR013096">
    <property type="entry name" value="Cupin_2"/>
</dbReference>